<evidence type="ECO:0000256" key="1">
    <source>
        <dbReference type="SAM" id="Phobius"/>
    </source>
</evidence>
<keyword evidence="1" id="KW-0472">Membrane</keyword>
<dbReference type="OrthoDB" id="506431at2759"/>
<dbReference type="Proteomes" id="UP000799440">
    <property type="component" value="Unassembled WGS sequence"/>
</dbReference>
<dbReference type="InterPro" id="IPR029069">
    <property type="entry name" value="HotDog_dom_sf"/>
</dbReference>
<keyword evidence="3" id="KW-1185">Reference proteome</keyword>
<dbReference type="Gene3D" id="3.10.129.10">
    <property type="entry name" value="Hotdog Thioesterase"/>
    <property type="match status" value="1"/>
</dbReference>
<dbReference type="CDD" id="cd03443">
    <property type="entry name" value="PaaI_thioesterase"/>
    <property type="match status" value="1"/>
</dbReference>
<reference evidence="2" key="1">
    <citation type="journal article" date="2020" name="Stud. Mycol.">
        <title>101 Dothideomycetes genomes: a test case for predicting lifestyles and emergence of pathogens.</title>
        <authorList>
            <person name="Haridas S."/>
            <person name="Albert R."/>
            <person name="Binder M."/>
            <person name="Bloem J."/>
            <person name="Labutti K."/>
            <person name="Salamov A."/>
            <person name="Andreopoulos B."/>
            <person name="Baker S."/>
            <person name="Barry K."/>
            <person name="Bills G."/>
            <person name="Bluhm B."/>
            <person name="Cannon C."/>
            <person name="Castanera R."/>
            <person name="Culley D."/>
            <person name="Daum C."/>
            <person name="Ezra D."/>
            <person name="Gonzalez J."/>
            <person name="Henrissat B."/>
            <person name="Kuo A."/>
            <person name="Liang C."/>
            <person name="Lipzen A."/>
            <person name="Lutzoni F."/>
            <person name="Magnuson J."/>
            <person name="Mondo S."/>
            <person name="Nolan M."/>
            <person name="Ohm R."/>
            <person name="Pangilinan J."/>
            <person name="Park H.-J."/>
            <person name="Ramirez L."/>
            <person name="Alfaro M."/>
            <person name="Sun H."/>
            <person name="Tritt A."/>
            <person name="Yoshinaga Y."/>
            <person name="Zwiers L.-H."/>
            <person name="Turgeon B."/>
            <person name="Goodwin S."/>
            <person name="Spatafora J."/>
            <person name="Crous P."/>
            <person name="Grigoriev I."/>
        </authorList>
    </citation>
    <scope>NUCLEOTIDE SEQUENCE</scope>
    <source>
        <strain evidence="2">CBS 119925</strain>
    </source>
</reference>
<dbReference type="EMBL" id="MU006580">
    <property type="protein sequence ID" value="KAF2745866.1"/>
    <property type="molecule type" value="Genomic_DNA"/>
</dbReference>
<dbReference type="InterPro" id="IPR052061">
    <property type="entry name" value="PTE-AB_protein"/>
</dbReference>
<accession>A0A6A6V7L0</accession>
<keyword evidence="1" id="KW-0812">Transmembrane</keyword>
<dbReference type="PANTHER" id="PTHR47260">
    <property type="entry name" value="UPF0644 PROTEIN PB2B4.06"/>
    <property type="match status" value="1"/>
</dbReference>
<dbReference type="AlphaFoldDB" id="A0A6A6V7L0"/>
<evidence type="ECO:0008006" key="4">
    <source>
        <dbReference type="Google" id="ProtNLM"/>
    </source>
</evidence>
<organism evidence="2 3">
    <name type="scientific">Sporormia fimetaria CBS 119925</name>
    <dbReference type="NCBI Taxonomy" id="1340428"/>
    <lineage>
        <taxon>Eukaryota</taxon>
        <taxon>Fungi</taxon>
        <taxon>Dikarya</taxon>
        <taxon>Ascomycota</taxon>
        <taxon>Pezizomycotina</taxon>
        <taxon>Dothideomycetes</taxon>
        <taxon>Pleosporomycetidae</taxon>
        <taxon>Pleosporales</taxon>
        <taxon>Sporormiaceae</taxon>
        <taxon>Sporormia</taxon>
    </lineage>
</organism>
<keyword evidence="1" id="KW-1133">Transmembrane helix</keyword>
<name>A0A6A6V7L0_9PLEO</name>
<sequence length="315" mass="34592">MPSQYSPIARLIAFRSVNQLWLHRIPVARGATRHLSTSPPRNPRFDDIRTSRISLRYLFYFLFTSIGAGAGLTLRAYATARLDPPAPGSEEDAIALEALEDQMDNLDVVKHMRAQESLADAAVRDSKEGRGGWTEVDILDYANIGRARTRPLTQQAMSGIQGLGVQRAFFNSETRELVAVVWIGPRLTGWPGIAHGGALATLFEETMSRMIAGPNVPIDSIPIPTSMSVTYARPTQSFNMYILRASFTTPDLPQDEPPTEPLPGKLWLPSWKDFTKSWTPTEPPAAPLEISGSLESLDGQVKARAKGTWPASAIP</sequence>
<gene>
    <name evidence="2" type="ORF">M011DRAFT_478647</name>
</gene>
<protein>
    <recommendedName>
        <fullName evidence="4">Thioesterase domain-containing protein</fullName>
    </recommendedName>
</protein>
<proteinExistence type="predicted"/>
<dbReference type="PANTHER" id="PTHR47260:SF1">
    <property type="entry name" value="UPF0644 PROTEIN PB2B4.06"/>
    <property type="match status" value="1"/>
</dbReference>
<dbReference type="SUPFAM" id="SSF54637">
    <property type="entry name" value="Thioesterase/thiol ester dehydrase-isomerase"/>
    <property type="match status" value="1"/>
</dbReference>
<feature type="transmembrane region" description="Helical" evidence="1">
    <location>
        <begin position="57"/>
        <end position="78"/>
    </location>
</feature>
<evidence type="ECO:0000313" key="2">
    <source>
        <dbReference type="EMBL" id="KAF2745866.1"/>
    </source>
</evidence>
<evidence type="ECO:0000313" key="3">
    <source>
        <dbReference type="Proteomes" id="UP000799440"/>
    </source>
</evidence>